<evidence type="ECO:0000256" key="2">
    <source>
        <dbReference type="ARBA" id="ARBA00007306"/>
    </source>
</evidence>
<evidence type="ECO:0000256" key="8">
    <source>
        <dbReference type="ARBA" id="ARBA00023242"/>
    </source>
</evidence>
<keyword evidence="6" id="KW-0156">Chromatin regulator</keyword>
<evidence type="ECO:0000256" key="10">
    <source>
        <dbReference type="SAM" id="MobiDB-lite"/>
    </source>
</evidence>
<feature type="compositionally biased region" description="Basic and acidic residues" evidence="10">
    <location>
        <begin position="670"/>
        <end position="684"/>
    </location>
</feature>
<evidence type="ECO:0000256" key="1">
    <source>
        <dbReference type="ARBA" id="ARBA00004123"/>
    </source>
</evidence>
<feature type="domain" description="CAF1B/HIR1 beta-propeller" evidence="11">
    <location>
        <begin position="5"/>
        <end position="205"/>
    </location>
</feature>
<dbReference type="GO" id="GO:0006281">
    <property type="term" value="P:DNA repair"/>
    <property type="evidence" value="ECO:0007669"/>
    <property type="project" value="UniProtKB-KW"/>
</dbReference>
<dbReference type="PROSITE" id="PS50082">
    <property type="entry name" value="WD_REPEATS_2"/>
    <property type="match status" value="4"/>
</dbReference>
<dbReference type="InterPro" id="IPR015943">
    <property type="entry name" value="WD40/YVTN_repeat-like_dom_sf"/>
</dbReference>
<feature type="compositionally biased region" description="Polar residues" evidence="10">
    <location>
        <begin position="429"/>
        <end position="438"/>
    </location>
</feature>
<evidence type="ECO:0000256" key="3">
    <source>
        <dbReference type="ARBA" id="ARBA00022574"/>
    </source>
</evidence>
<dbReference type="InterPro" id="IPR036322">
    <property type="entry name" value="WD40_repeat_dom_sf"/>
</dbReference>
<dbReference type="AlphaFoldDB" id="A0A8H3EUX5"/>
<feature type="compositionally biased region" description="Low complexity" evidence="10">
    <location>
        <begin position="565"/>
        <end position="594"/>
    </location>
</feature>
<comment type="subcellular location">
    <subcellularLocation>
        <location evidence="1">Nucleus</location>
    </subcellularLocation>
</comment>
<comment type="caution">
    <text evidence="12">The sequence shown here is derived from an EMBL/GenBank/DDBJ whole genome shotgun (WGS) entry which is preliminary data.</text>
</comment>
<feature type="domain" description="CAF1B/HIR1 beta-propeller" evidence="11">
    <location>
        <begin position="314"/>
        <end position="546"/>
    </location>
</feature>
<evidence type="ECO:0000313" key="12">
    <source>
        <dbReference type="EMBL" id="CAF9912168.1"/>
    </source>
</evidence>
<feature type="compositionally biased region" description="Low complexity" evidence="10">
    <location>
        <begin position="655"/>
        <end position="668"/>
    </location>
</feature>
<dbReference type="SMART" id="SM00320">
    <property type="entry name" value="WD40"/>
    <property type="match status" value="5"/>
</dbReference>
<evidence type="ECO:0000256" key="7">
    <source>
        <dbReference type="ARBA" id="ARBA00023204"/>
    </source>
</evidence>
<keyword evidence="13" id="KW-1185">Reference proteome</keyword>
<dbReference type="Proteomes" id="UP000664203">
    <property type="component" value="Unassembled WGS sequence"/>
</dbReference>
<dbReference type="GO" id="GO:0033186">
    <property type="term" value="C:CAF-1 complex"/>
    <property type="evidence" value="ECO:0007669"/>
    <property type="project" value="TreeGrafter"/>
</dbReference>
<keyword evidence="5" id="KW-0227">DNA damage</keyword>
<gene>
    <name evidence="12" type="ORF">ALECFALPRED_007893</name>
</gene>
<keyword evidence="4" id="KW-0677">Repeat</keyword>
<keyword evidence="7" id="KW-0234">DNA repair</keyword>
<feature type="region of interest" description="Disordered" evidence="10">
    <location>
        <begin position="239"/>
        <end position="295"/>
    </location>
</feature>
<comment type="similarity">
    <text evidence="2">Belongs to the WD repeat HIR1 family.</text>
</comment>
<name>A0A8H3EUX5_9LECA</name>
<feature type="region of interest" description="Disordered" evidence="10">
    <location>
        <begin position="422"/>
        <end position="474"/>
    </location>
</feature>
<proteinExistence type="inferred from homology"/>
<dbReference type="PROSITE" id="PS50294">
    <property type="entry name" value="WD_REPEATS_REGION"/>
    <property type="match status" value="1"/>
</dbReference>
<evidence type="ECO:0000313" key="13">
    <source>
        <dbReference type="Proteomes" id="UP000664203"/>
    </source>
</evidence>
<dbReference type="GO" id="GO:0006335">
    <property type="term" value="P:DNA replication-dependent chromatin assembly"/>
    <property type="evidence" value="ECO:0007669"/>
    <property type="project" value="InterPro"/>
</dbReference>
<evidence type="ECO:0000256" key="6">
    <source>
        <dbReference type="ARBA" id="ARBA00022853"/>
    </source>
</evidence>
<evidence type="ECO:0000256" key="9">
    <source>
        <dbReference type="PROSITE-ProRule" id="PRU00221"/>
    </source>
</evidence>
<feature type="repeat" description="WD" evidence="9">
    <location>
        <begin position="119"/>
        <end position="160"/>
    </location>
</feature>
<dbReference type="GO" id="GO:0005634">
    <property type="term" value="C:nucleus"/>
    <property type="evidence" value="ECO:0007669"/>
    <property type="project" value="UniProtKB-SubCell"/>
</dbReference>
<dbReference type="FunFam" id="2.130.10.10:FF:000461">
    <property type="entry name" value="Chromatin assembly factor 1 subunit B"/>
    <property type="match status" value="1"/>
</dbReference>
<dbReference type="Gene3D" id="2.130.10.10">
    <property type="entry name" value="YVTN repeat-like/Quinoprotein amine dehydrogenase"/>
    <property type="match status" value="2"/>
</dbReference>
<dbReference type="InterPro" id="IPR001680">
    <property type="entry name" value="WD40_rpt"/>
</dbReference>
<feature type="compositionally biased region" description="Low complexity" evidence="10">
    <location>
        <begin position="449"/>
        <end position="467"/>
    </location>
</feature>
<feature type="region of interest" description="Disordered" evidence="10">
    <location>
        <begin position="553"/>
        <end position="704"/>
    </location>
</feature>
<feature type="compositionally biased region" description="Polar residues" evidence="10">
    <location>
        <begin position="620"/>
        <end position="641"/>
    </location>
</feature>
<dbReference type="InterPro" id="IPR055410">
    <property type="entry name" value="Beta-prop_CAF1B_HIR1"/>
</dbReference>
<dbReference type="EMBL" id="CAJPDR010000053">
    <property type="protein sequence ID" value="CAF9912168.1"/>
    <property type="molecule type" value="Genomic_DNA"/>
</dbReference>
<sequence length="704" mass="75449">MKASPLLINWHTDNLPIYSVHFEPHGKGRLATAGGDNNVRLWKVERDGEERNATYLTTLIKHTQAVNVVRFAPRGEMLASAGDDGNTLLWVPSETHSHTPAFGEDALEDKETWRIKHMCRSSGSEIYDLAWSPDGIFFITGSMDNIARIYNAQSGQMVRQIAEHNHYVQGVAWDPLNEYVATQSSDRSCHIYSLKTKDGQFTLNQHNRVTKMDLPARRISSSSPAPPESAVRGHIAGDALSLAPGSPQPSMPGTPTSLALPMNPPVLSHSRRSSFGSSPSIRRSASPAPSMPLPAVLPMEKSPNPYLMGGVGVKNAAIYANETCTSFFRRLTFAPDGSLLFTPAGQYKTSHPADGAKNADDVINTVYIYTRAGLNRPPIAHLPGHKKASIAVKCSPVFYTLRSTPRTTANITIDTSSAEEAIAPLPDSVLSSKPSTHSAMDPPPPTMPSPMESSRPTSSPRPTETDPALTQGPTPAFALPYRVVYAVATQDAVLVYDTQQMTPLIMISNLHFATFTDLTWSSDGLTLLMSSSDGFCSNLTFNPGELGQIYSGHVPTAHHPSSTISTMSTAQPSPTTASAPPFDRQSTPVLAPLASPAPLPPPSPTRSNSTSSIATQSSQMINNPTPTLGSVPSVAATNPSFSGLPWTTPPQTPMSGVVSRPSSVSGSVLGKRDTSESEREEVAIPKKRRIAPTLVRDEDPPTGS</sequence>
<evidence type="ECO:0000256" key="5">
    <source>
        <dbReference type="ARBA" id="ARBA00022763"/>
    </source>
</evidence>
<dbReference type="Pfam" id="PF24105">
    <property type="entry name" value="Beta-prop_CAF1B_HIR1"/>
    <property type="match status" value="2"/>
</dbReference>
<evidence type="ECO:0000259" key="11">
    <source>
        <dbReference type="Pfam" id="PF24105"/>
    </source>
</evidence>
<feature type="compositionally biased region" description="Low complexity" evidence="10">
    <location>
        <begin position="273"/>
        <end position="295"/>
    </location>
</feature>
<feature type="compositionally biased region" description="Basic and acidic residues" evidence="10">
    <location>
        <begin position="695"/>
        <end position="704"/>
    </location>
</feature>
<dbReference type="OrthoDB" id="71227at2759"/>
<keyword evidence="3 9" id="KW-0853">WD repeat</keyword>
<feature type="repeat" description="WD" evidence="9">
    <location>
        <begin position="161"/>
        <end position="202"/>
    </location>
</feature>
<organism evidence="12 13">
    <name type="scientific">Alectoria fallacina</name>
    <dbReference type="NCBI Taxonomy" id="1903189"/>
    <lineage>
        <taxon>Eukaryota</taxon>
        <taxon>Fungi</taxon>
        <taxon>Dikarya</taxon>
        <taxon>Ascomycota</taxon>
        <taxon>Pezizomycotina</taxon>
        <taxon>Lecanoromycetes</taxon>
        <taxon>OSLEUM clade</taxon>
        <taxon>Lecanoromycetidae</taxon>
        <taxon>Lecanorales</taxon>
        <taxon>Lecanorineae</taxon>
        <taxon>Parmeliaceae</taxon>
        <taxon>Alectoria</taxon>
    </lineage>
</organism>
<evidence type="ECO:0000256" key="4">
    <source>
        <dbReference type="ARBA" id="ARBA00022737"/>
    </source>
</evidence>
<protein>
    <recommendedName>
        <fullName evidence="11">CAF1B/HIR1 beta-propeller domain-containing protein</fullName>
    </recommendedName>
</protein>
<keyword evidence="8" id="KW-0539">Nucleus</keyword>
<dbReference type="PANTHER" id="PTHR15271:SF4">
    <property type="entry name" value="CHROMATIN ASSEMBLY FACTOR 1 SUBUNIT B"/>
    <property type="match status" value="1"/>
</dbReference>
<feature type="repeat" description="WD" evidence="9">
    <location>
        <begin position="59"/>
        <end position="90"/>
    </location>
</feature>
<dbReference type="PANTHER" id="PTHR15271">
    <property type="entry name" value="CHROMATIN ASSEMBLY FACTOR 1 SUBUNIT B"/>
    <property type="match status" value="1"/>
</dbReference>
<dbReference type="GO" id="GO:0006334">
    <property type="term" value="P:nucleosome assembly"/>
    <property type="evidence" value="ECO:0007669"/>
    <property type="project" value="TreeGrafter"/>
</dbReference>
<dbReference type="InterPro" id="IPR045145">
    <property type="entry name" value="PTHR15271"/>
</dbReference>
<reference evidence="12" key="1">
    <citation type="submission" date="2021-03" db="EMBL/GenBank/DDBJ databases">
        <authorList>
            <person name="Tagirdzhanova G."/>
        </authorList>
    </citation>
    <scope>NUCLEOTIDE SEQUENCE</scope>
</reference>
<dbReference type="SUPFAM" id="SSF50978">
    <property type="entry name" value="WD40 repeat-like"/>
    <property type="match status" value="1"/>
</dbReference>
<feature type="compositionally biased region" description="Low complexity" evidence="10">
    <location>
        <begin position="605"/>
        <end position="619"/>
    </location>
</feature>
<feature type="repeat" description="WD" evidence="9">
    <location>
        <begin position="17"/>
        <end position="52"/>
    </location>
</feature>
<accession>A0A8H3EUX5</accession>
<feature type="compositionally biased region" description="Pro residues" evidence="10">
    <location>
        <begin position="595"/>
        <end position="604"/>
    </location>
</feature>